<dbReference type="AlphaFoldDB" id="A0A336LMN6"/>
<dbReference type="OMA" id="FINIEPA"/>
<evidence type="ECO:0000313" key="2">
    <source>
        <dbReference type="EMBL" id="SSX18031.1"/>
    </source>
</evidence>
<dbReference type="VEuPathDB" id="VectorBase:CSON006377"/>
<sequence>MPPGKPPEAPNSVNPNTNTIFVKPAKRPRGRPPKNINQRAEDDTISVDSFASSNVYEDLSDNDPGESISVNKRPRQTKIKLPPPFVVHNITSTQLNSLLSKFPVANNIIRRRLTQYGIKLFVDTVEEYKALRDFLNKSNINYFTYTLDEEKRSKFVLYGLPDMEVEQITEELNKHEFNPVDIRKLKLKKSRYTEHTNYLLYFSKKDKVNVASLRQIKGLFHYVVNWEYYVSKNRGPTQCNRCQSYGHSHSNCKLKQKCMKCSEEHETDKCIYNKETLINGNKVKRCSDDKLLCANCGGKHTAVFKDCQSRINYIQLKQKIAEKTAQNKQIENQKRYTHLRNDLPKNFPLMPGQTPNPSHHQPNPQKSGTPWHKSKDLFTPKQLFGIFNEIIKPSG</sequence>
<feature type="compositionally biased region" description="Polar residues" evidence="1">
    <location>
        <begin position="353"/>
        <end position="368"/>
    </location>
</feature>
<accession>A0A336LMN6</accession>
<feature type="compositionally biased region" description="Polar residues" evidence="1">
    <location>
        <begin position="46"/>
        <end position="55"/>
    </location>
</feature>
<feature type="region of interest" description="Disordered" evidence="1">
    <location>
        <begin position="342"/>
        <end position="374"/>
    </location>
</feature>
<feature type="compositionally biased region" description="Polar residues" evidence="1">
    <location>
        <begin position="11"/>
        <end position="20"/>
    </location>
</feature>
<evidence type="ECO:0000256" key="1">
    <source>
        <dbReference type="SAM" id="MobiDB-lite"/>
    </source>
</evidence>
<feature type="region of interest" description="Disordered" evidence="1">
    <location>
        <begin position="1"/>
        <end position="75"/>
    </location>
</feature>
<protein>
    <submittedName>
        <fullName evidence="2">CSON006377 protein</fullName>
    </submittedName>
</protein>
<dbReference type="EMBL" id="UFQT01000023">
    <property type="protein sequence ID" value="SSX18031.1"/>
    <property type="molecule type" value="Genomic_DNA"/>
</dbReference>
<name>A0A336LMN6_CULSO</name>
<gene>
    <name evidence="2" type="primary">CSON006377</name>
</gene>
<proteinExistence type="predicted"/>
<organism evidence="2">
    <name type="scientific">Culicoides sonorensis</name>
    <name type="common">Biting midge</name>
    <dbReference type="NCBI Taxonomy" id="179676"/>
    <lineage>
        <taxon>Eukaryota</taxon>
        <taxon>Metazoa</taxon>
        <taxon>Ecdysozoa</taxon>
        <taxon>Arthropoda</taxon>
        <taxon>Hexapoda</taxon>
        <taxon>Insecta</taxon>
        <taxon>Pterygota</taxon>
        <taxon>Neoptera</taxon>
        <taxon>Endopterygota</taxon>
        <taxon>Diptera</taxon>
        <taxon>Nematocera</taxon>
        <taxon>Chironomoidea</taxon>
        <taxon>Ceratopogonidae</taxon>
        <taxon>Ceratopogoninae</taxon>
        <taxon>Culicoides</taxon>
        <taxon>Monoculicoides</taxon>
    </lineage>
</organism>
<reference evidence="2" key="1">
    <citation type="submission" date="2018-07" db="EMBL/GenBank/DDBJ databases">
        <authorList>
            <person name="Quirk P.G."/>
            <person name="Krulwich T.A."/>
        </authorList>
    </citation>
    <scope>NUCLEOTIDE SEQUENCE</scope>
</reference>